<sequence>MSQLSKTKQVRQEMCRYHLDILALSKVRWTGSREKQIDNHSTILYSSTKSRHEQGVPLIMTRETSRSLLK</sequence>
<accession>A0AA88I6Q2</accession>
<comment type="caution">
    <text evidence="1">The sequence shown here is derived from an EMBL/GenBank/DDBJ whole genome shotgun (WGS) entry which is preliminary data.</text>
</comment>
<evidence type="ECO:0000313" key="1">
    <source>
        <dbReference type="EMBL" id="KAK2722298.1"/>
    </source>
</evidence>
<evidence type="ECO:0000313" key="2">
    <source>
        <dbReference type="Proteomes" id="UP001187531"/>
    </source>
</evidence>
<proteinExistence type="predicted"/>
<organism evidence="1 2">
    <name type="scientific">Artemia franciscana</name>
    <name type="common">Brine shrimp</name>
    <name type="synonym">Artemia sanfranciscana</name>
    <dbReference type="NCBI Taxonomy" id="6661"/>
    <lineage>
        <taxon>Eukaryota</taxon>
        <taxon>Metazoa</taxon>
        <taxon>Ecdysozoa</taxon>
        <taxon>Arthropoda</taxon>
        <taxon>Crustacea</taxon>
        <taxon>Branchiopoda</taxon>
        <taxon>Anostraca</taxon>
        <taxon>Artemiidae</taxon>
        <taxon>Artemia</taxon>
    </lineage>
</organism>
<name>A0AA88I6Q2_ARTSF</name>
<dbReference type="Proteomes" id="UP001187531">
    <property type="component" value="Unassembled WGS sequence"/>
</dbReference>
<dbReference type="AlphaFoldDB" id="A0AA88I6Q2"/>
<protein>
    <submittedName>
        <fullName evidence="1">Uncharacterized protein</fullName>
    </submittedName>
</protein>
<keyword evidence="2" id="KW-1185">Reference proteome</keyword>
<dbReference type="EMBL" id="JAVRJZ010000005">
    <property type="protein sequence ID" value="KAK2722298.1"/>
    <property type="molecule type" value="Genomic_DNA"/>
</dbReference>
<gene>
    <name evidence="1" type="ORF">QYM36_002730</name>
</gene>
<reference evidence="1" key="1">
    <citation type="submission" date="2023-07" db="EMBL/GenBank/DDBJ databases">
        <title>Chromosome-level genome assembly of Artemia franciscana.</title>
        <authorList>
            <person name="Jo E."/>
        </authorList>
    </citation>
    <scope>NUCLEOTIDE SEQUENCE</scope>
    <source>
        <tissue evidence="1">Whole body</tissue>
    </source>
</reference>